<reference evidence="1" key="1">
    <citation type="submission" date="2019-12" db="EMBL/GenBank/DDBJ databases">
        <title>Novel species isolated from a subtropical stream in China.</title>
        <authorList>
            <person name="Lu H."/>
        </authorList>
    </citation>
    <scope>NUCLEOTIDE SEQUENCE [LARGE SCALE GENOMIC DNA]</scope>
    <source>
        <strain evidence="1">FT93W</strain>
    </source>
</reference>
<evidence type="ECO:0000313" key="1">
    <source>
        <dbReference type="EMBL" id="MYN47784.1"/>
    </source>
</evidence>
<name>A0A845I2I2_9BURK</name>
<dbReference type="Pfam" id="PF07042">
    <property type="entry name" value="TrfA"/>
    <property type="match status" value="1"/>
</dbReference>
<dbReference type="AlphaFoldDB" id="A0A845I2I2"/>
<dbReference type="RefSeq" id="WP_161037147.1">
    <property type="nucleotide sequence ID" value="NZ_WWCL01000015.1"/>
</dbReference>
<protein>
    <recommendedName>
        <fullName evidence="3">TrfA protein</fullName>
    </recommendedName>
</protein>
<dbReference type="Proteomes" id="UP000444316">
    <property type="component" value="Unassembled WGS sequence"/>
</dbReference>
<organism evidence="1 2">
    <name type="scientific">Duganella fentianensis</name>
    <dbReference type="NCBI Taxonomy" id="2692177"/>
    <lineage>
        <taxon>Bacteria</taxon>
        <taxon>Pseudomonadati</taxon>
        <taxon>Pseudomonadota</taxon>
        <taxon>Betaproteobacteria</taxon>
        <taxon>Burkholderiales</taxon>
        <taxon>Oxalobacteraceae</taxon>
        <taxon>Telluria group</taxon>
        <taxon>Duganella</taxon>
    </lineage>
</organism>
<proteinExistence type="predicted"/>
<evidence type="ECO:0008006" key="3">
    <source>
        <dbReference type="Google" id="ProtNLM"/>
    </source>
</evidence>
<keyword evidence="2" id="KW-1185">Reference proteome</keyword>
<evidence type="ECO:0000313" key="2">
    <source>
        <dbReference type="Proteomes" id="UP000444316"/>
    </source>
</evidence>
<dbReference type="EMBL" id="WWCL01000015">
    <property type="protein sequence ID" value="MYN47784.1"/>
    <property type="molecule type" value="Genomic_DNA"/>
</dbReference>
<sequence length="366" mass="40838">MNNTTAPATVLRRHATKYRKLAEDTAKAALHAPLSEQDTILRAAERLAKNADSLERRALANAAQPTPSVVTLSVDATGAEVKKARKRQAIQQGTETYLPAWSDVAMGLPTHFLRSALFSTREHVQTCVPTTGDEEHSSMVVNKKINSFDNLNLTLTGYELSQFDRKVYATCLDYYRDSPLAPKGSESYIKTTFYQFIKRMGQSYGLNTHRAIRASLLRLSLAQLRLRYNDWNLEVPKLLTVSFKDGAINGKYNASDILTLQISESIAKLFGPGQWTAVDKDAVIYDGLKGWLASFYAGHSQAAWLPVDTLRQISGYSSDRSNFKKSLIAALEKLKEECTPNCSRVSEYHFKDDGTAVMVVRSAWKK</sequence>
<comment type="caution">
    <text evidence="1">The sequence shown here is derived from an EMBL/GenBank/DDBJ whole genome shotgun (WGS) entry which is preliminary data.</text>
</comment>
<dbReference type="InterPro" id="IPR010751">
    <property type="entry name" value="TrfA"/>
</dbReference>
<accession>A0A845I2I2</accession>
<gene>
    <name evidence="1" type="ORF">GTP23_22370</name>
</gene>